<evidence type="ECO:0000313" key="6">
    <source>
        <dbReference type="Proteomes" id="UP000270216"/>
    </source>
</evidence>
<comment type="subcellular location">
    <subcellularLocation>
        <location evidence="1">Periplasm</location>
    </subcellularLocation>
</comment>
<reference evidence="4 6" key="1">
    <citation type="submission" date="2018-12" db="EMBL/GenBank/DDBJ databases">
        <title>Whole genome sequence of a Pandoraea apista isolate from a patient with cystic fibrosis.</title>
        <authorList>
            <person name="Kenna D.T."/>
            <person name="Turton J.F."/>
        </authorList>
    </citation>
    <scope>NUCLEOTIDE SEQUENCE [LARGE SCALE GENOMIC DNA]</scope>
    <source>
        <strain evidence="4 6">Pa13324</strain>
    </source>
</reference>
<dbReference type="SUPFAM" id="SSF54423">
    <property type="entry name" value="DsbC/DsbG N-terminal domain-like"/>
    <property type="match status" value="1"/>
</dbReference>
<comment type="function">
    <text evidence="1">Required for disulfide bond formation in some periplasmic proteins. Acts by transferring its disulfide bond to other proteins and is reduced in the process.</text>
</comment>
<keyword evidence="2" id="KW-1133">Transmembrane helix</keyword>
<gene>
    <name evidence="4" type="primary">dsbG</name>
    <name evidence="4" type="ORF">EJE83_03540</name>
    <name evidence="5" type="ORF">PAP18089_03926</name>
</gene>
<dbReference type="OrthoDB" id="5298214at2"/>
<evidence type="ECO:0000313" key="5">
    <source>
        <dbReference type="EMBL" id="VVG72923.1"/>
    </source>
</evidence>
<dbReference type="GO" id="GO:0042597">
    <property type="term" value="C:periplasmic space"/>
    <property type="evidence" value="ECO:0007669"/>
    <property type="project" value="UniProtKB-SubCell"/>
</dbReference>
<evidence type="ECO:0000313" key="4">
    <source>
        <dbReference type="EMBL" id="RSK85790.1"/>
    </source>
</evidence>
<name>A0A5E5P9K0_9BURK</name>
<dbReference type="Pfam" id="PF13098">
    <property type="entry name" value="Thioredoxin_2"/>
    <property type="match status" value="1"/>
</dbReference>
<keyword evidence="6" id="KW-1185">Reference proteome</keyword>
<accession>A0A5E5P9K0</accession>
<dbReference type="NCBIfam" id="NF008657">
    <property type="entry name" value="PRK11657.1"/>
    <property type="match status" value="1"/>
</dbReference>
<dbReference type="RefSeq" id="WP_094067473.1">
    <property type="nucleotide sequence ID" value="NZ_CABPSX010000008.1"/>
</dbReference>
<reference evidence="5 7" key="2">
    <citation type="submission" date="2019-08" db="EMBL/GenBank/DDBJ databases">
        <authorList>
            <person name="Peeters C."/>
        </authorList>
    </citation>
    <scope>NUCLEOTIDE SEQUENCE [LARGE SCALE GENOMIC DNA]</scope>
    <source>
        <strain evidence="5 7">LMG 18089</strain>
    </source>
</reference>
<dbReference type="EMBL" id="CABPSX010000008">
    <property type="protein sequence ID" value="VVG72923.1"/>
    <property type="molecule type" value="Genomic_DNA"/>
</dbReference>
<evidence type="ECO:0000313" key="7">
    <source>
        <dbReference type="Proteomes" id="UP000364291"/>
    </source>
</evidence>
<keyword evidence="2" id="KW-0472">Membrane</keyword>
<comment type="similarity">
    <text evidence="1">Belongs to the thioredoxin family. DsbC subfamily.</text>
</comment>
<dbReference type="CDD" id="cd03020">
    <property type="entry name" value="DsbA_DsbC_DsbG"/>
    <property type="match status" value="1"/>
</dbReference>
<dbReference type="InterPro" id="IPR009094">
    <property type="entry name" value="DiS-bond_isomerase_DsbC/G_N_sf"/>
</dbReference>
<dbReference type="InterPro" id="IPR033954">
    <property type="entry name" value="DiS-bond_Isoase_DsbC/G"/>
</dbReference>
<dbReference type="Proteomes" id="UP000364291">
    <property type="component" value="Unassembled WGS sequence"/>
</dbReference>
<evidence type="ECO:0000256" key="2">
    <source>
        <dbReference type="SAM" id="Phobius"/>
    </source>
</evidence>
<evidence type="ECO:0000256" key="1">
    <source>
        <dbReference type="RuleBase" id="RU364038"/>
    </source>
</evidence>
<keyword evidence="1" id="KW-0732">Signal</keyword>
<keyword evidence="1" id="KW-0676">Redox-active center</keyword>
<sequence>MSVRKFVIPALIAVPVLIVAAVFMVVPGRFGGATQTGSPDTPAVVRALAQEGLQDLRPFDTGTGTELRGFAGTAGQQPIALYVLRDGTAIVGTRIDANGNPLDMERIDDLLTQPTSETVWSKLAAASWVQDGKADAPRVVYTFSDPNCRFCNRFWASARPWVDAGKVQLRHVMVGVIKPDSRTKAAAILGAPDRTAALLRNEQQYASGGIAPAPGVPPEIADTLAAHEQLMAELGFRGTPGIVYRDETGAIQRVNGMPRPEALATVLGTL</sequence>
<feature type="transmembrane region" description="Helical" evidence="2">
    <location>
        <begin position="6"/>
        <end position="26"/>
    </location>
</feature>
<proteinExistence type="inferred from homology"/>
<protein>
    <recommendedName>
        <fullName evidence="1">Thiol:disulfide interchange protein</fullName>
    </recommendedName>
</protein>
<keyword evidence="1" id="KW-0574">Periplasm</keyword>
<dbReference type="InterPro" id="IPR012336">
    <property type="entry name" value="Thioredoxin-like_fold"/>
</dbReference>
<evidence type="ECO:0000259" key="3">
    <source>
        <dbReference type="Pfam" id="PF13098"/>
    </source>
</evidence>
<dbReference type="AlphaFoldDB" id="A0A5E5P9K0"/>
<organism evidence="5 7">
    <name type="scientific">Pandoraea apista</name>
    <dbReference type="NCBI Taxonomy" id="93218"/>
    <lineage>
        <taxon>Bacteria</taxon>
        <taxon>Pseudomonadati</taxon>
        <taxon>Pseudomonadota</taxon>
        <taxon>Betaproteobacteria</taxon>
        <taxon>Burkholderiales</taxon>
        <taxon>Burkholderiaceae</taxon>
        <taxon>Pandoraea</taxon>
    </lineage>
</organism>
<dbReference type="InterPro" id="IPR036249">
    <property type="entry name" value="Thioredoxin-like_sf"/>
</dbReference>
<feature type="domain" description="Thioredoxin-like fold" evidence="3">
    <location>
        <begin position="136"/>
        <end position="267"/>
    </location>
</feature>
<dbReference type="Proteomes" id="UP000270216">
    <property type="component" value="Unassembled WGS sequence"/>
</dbReference>
<dbReference type="PANTHER" id="PTHR35272">
    <property type="entry name" value="THIOL:DISULFIDE INTERCHANGE PROTEIN DSBC-RELATED"/>
    <property type="match status" value="1"/>
</dbReference>
<dbReference type="SUPFAM" id="SSF52833">
    <property type="entry name" value="Thioredoxin-like"/>
    <property type="match status" value="1"/>
</dbReference>
<dbReference type="Gene3D" id="3.10.450.70">
    <property type="entry name" value="Disulphide bond isomerase, DsbC/G, N-terminal"/>
    <property type="match status" value="1"/>
</dbReference>
<dbReference type="InterPro" id="IPR051470">
    <property type="entry name" value="Thiol:disulfide_interchange"/>
</dbReference>
<dbReference type="EMBL" id="RWHX01000003">
    <property type="protein sequence ID" value="RSK85790.1"/>
    <property type="molecule type" value="Genomic_DNA"/>
</dbReference>
<dbReference type="Gene3D" id="3.40.30.10">
    <property type="entry name" value="Glutaredoxin"/>
    <property type="match status" value="1"/>
</dbReference>
<dbReference type="PANTHER" id="PTHR35272:SF4">
    <property type="entry name" value="THIOL:DISULFIDE INTERCHANGE PROTEIN DSBG"/>
    <property type="match status" value="1"/>
</dbReference>
<keyword evidence="2" id="KW-0812">Transmembrane</keyword>